<name>A0A498T0T6_ACAVI</name>
<dbReference type="InterPro" id="IPR044926">
    <property type="entry name" value="RGS_subdomain_2"/>
</dbReference>
<dbReference type="GO" id="GO:0005737">
    <property type="term" value="C:cytoplasm"/>
    <property type="evidence" value="ECO:0007669"/>
    <property type="project" value="InterPro"/>
</dbReference>
<dbReference type="Gene3D" id="1.10.167.10">
    <property type="entry name" value="Regulator of G-protein Signalling 4, domain 2"/>
    <property type="match status" value="1"/>
</dbReference>
<dbReference type="GO" id="GO:0001664">
    <property type="term" value="F:G protein-coupled receptor binding"/>
    <property type="evidence" value="ECO:0007669"/>
    <property type="project" value="TreeGrafter"/>
</dbReference>
<dbReference type="OrthoDB" id="2272012at2759"/>
<dbReference type="InterPro" id="IPR036305">
    <property type="entry name" value="RGS_sf"/>
</dbReference>
<dbReference type="PANTHER" id="PTHR45872:SF2">
    <property type="entry name" value="RHO GUANINE NUCLEOTIDE EXCHANGE FACTOR 2, ISOFORM D"/>
    <property type="match status" value="1"/>
</dbReference>
<protein>
    <recommendedName>
        <fullName evidence="1">RGS domain-containing protein</fullName>
    </recommendedName>
</protein>
<dbReference type="Proteomes" id="UP000276991">
    <property type="component" value="Unassembled WGS sequence"/>
</dbReference>
<dbReference type="STRING" id="6277.A0A498T0T6"/>
<feature type="domain" description="RGS" evidence="1">
    <location>
        <begin position="79"/>
        <end position="160"/>
    </location>
</feature>
<accession>A0A498T0T6</accession>
<dbReference type="InterPro" id="IPR016137">
    <property type="entry name" value="RGS"/>
</dbReference>
<dbReference type="PANTHER" id="PTHR45872">
    <property type="entry name" value="RHO GUANINE NUCLEOTIDE EXCHANGE FACTOR 2, ISOFORM D"/>
    <property type="match status" value="1"/>
</dbReference>
<organism evidence="2 3">
    <name type="scientific">Acanthocheilonema viteae</name>
    <name type="common">Filarial nematode worm</name>
    <name type="synonym">Dipetalonema viteae</name>
    <dbReference type="NCBI Taxonomy" id="6277"/>
    <lineage>
        <taxon>Eukaryota</taxon>
        <taxon>Metazoa</taxon>
        <taxon>Ecdysozoa</taxon>
        <taxon>Nematoda</taxon>
        <taxon>Chromadorea</taxon>
        <taxon>Rhabditida</taxon>
        <taxon>Spirurina</taxon>
        <taxon>Spiruromorpha</taxon>
        <taxon>Filarioidea</taxon>
        <taxon>Onchocercidae</taxon>
        <taxon>Acanthocheilonema</taxon>
    </lineage>
</organism>
<evidence type="ECO:0000313" key="3">
    <source>
        <dbReference type="Proteomes" id="UP000276991"/>
    </source>
</evidence>
<dbReference type="InterPro" id="IPR015212">
    <property type="entry name" value="RGS-like_dom"/>
</dbReference>
<reference evidence="2 3" key="1">
    <citation type="submission" date="2018-08" db="EMBL/GenBank/DDBJ databases">
        <authorList>
            <person name="Laetsch R D."/>
            <person name="Stevens L."/>
            <person name="Kumar S."/>
            <person name="Blaxter L. M."/>
        </authorList>
    </citation>
    <scope>NUCLEOTIDE SEQUENCE [LARGE SCALE GENOMIC DNA]</scope>
</reference>
<dbReference type="SUPFAM" id="SSF48097">
    <property type="entry name" value="Regulator of G-protein signaling, RGS"/>
    <property type="match status" value="1"/>
</dbReference>
<evidence type="ECO:0000313" key="2">
    <source>
        <dbReference type="EMBL" id="VBB34862.1"/>
    </source>
</evidence>
<evidence type="ECO:0000259" key="1">
    <source>
        <dbReference type="PROSITE" id="PS50132"/>
    </source>
</evidence>
<proteinExistence type="predicted"/>
<dbReference type="GO" id="GO:0007186">
    <property type="term" value="P:G protein-coupled receptor signaling pathway"/>
    <property type="evidence" value="ECO:0007669"/>
    <property type="project" value="TreeGrafter"/>
</dbReference>
<dbReference type="GO" id="GO:0005085">
    <property type="term" value="F:guanyl-nucleotide exchange factor activity"/>
    <property type="evidence" value="ECO:0007669"/>
    <property type="project" value="InterPro"/>
</dbReference>
<dbReference type="EMBL" id="UPTC01004260">
    <property type="protein sequence ID" value="VBB34862.1"/>
    <property type="molecule type" value="Genomic_DNA"/>
</dbReference>
<feature type="non-terminal residue" evidence="2">
    <location>
        <position position="1"/>
    </location>
</feature>
<keyword evidence="3" id="KW-1185">Reference proteome</keyword>
<sequence>SLRETSVEGIQLERALQRIESLQNQLRNMEPVVTQEKWMVNSGGMHFVHPIEIIAMEEETDGDGTEIPFNLEAQGPFLNFADLKTRPAHLAAFINYLLANANPSSVFFYLITDAYQNSNAPPKDLRKWAYEIFSTFLIPNSPLSWDNIDQSLIRSIDKTLTATAQATDNDLDQLIKIFGSARKKSLDDISEHLADFRQKRLIGYDYFRCSYLFE</sequence>
<dbReference type="AlphaFoldDB" id="A0A498T0T6"/>
<dbReference type="Pfam" id="PF09128">
    <property type="entry name" value="RGS-like"/>
    <property type="match status" value="1"/>
</dbReference>
<dbReference type="PROSITE" id="PS50132">
    <property type="entry name" value="RGS"/>
    <property type="match status" value="1"/>
</dbReference>
<gene>
    <name evidence="2" type="ORF">NAV_LOCUS9653</name>
</gene>